<accession>A0AAD8A9K6</accession>
<dbReference type="EMBL" id="JASPKZ010002811">
    <property type="protein sequence ID" value="KAJ9594630.1"/>
    <property type="molecule type" value="Genomic_DNA"/>
</dbReference>
<evidence type="ECO:0000313" key="8">
    <source>
        <dbReference type="EMBL" id="KAJ9594630.1"/>
    </source>
</evidence>
<keyword evidence="4" id="KW-0472">Membrane</keyword>
<dbReference type="GO" id="GO:0016020">
    <property type="term" value="C:membrane"/>
    <property type="evidence" value="ECO:0007669"/>
    <property type="project" value="UniProtKB-SubCell"/>
</dbReference>
<dbReference type="SUPFAM" id="SSF53822">
    <property type="entry name" value="Periplasmic binding protein-like I"/>
    <property type="match status" value="1"/>
</dbReference>
<reference evidence="8" key="2">
    <citation type="submission" date="2023-05" db="EMBL/GenBank/DDBJ databases">
        <authorList>
            <person name="Fouks B."/>
        </authorList>
    </citation>
    <scope>NUCLEOTIDE SEQUENCE</scope>
    <source>
        <strain evidence="8">Stay&amp;Tobe</strain>
        <tissue evidence="8">Testes</tissue>
    </source>
</reference>
<feature type="domain" description="Receptor ligand binding region" evidence="7">
    <location>
        <begin position="65"/>
        <end position="112"/>
    </location>
</feature>
<comment type="caution">
    <text evidence="8">The sequence shown here is derived from an EMBL/GenBank/DDBJ whole genome shotgun (WGS) entry which is preliminary data.</text>
</comment>
<feature type="non-terminal residue" evidence="8">
    <location>
        <position position="1"/>
    </location>
</feature>
<reference evidence="8" key="1">
    <citation type="journal article" date="2023" name="IScience">
        <title>Live-bearing cockroach genome reveals convergent evolutionary mechanisms linked to viviparity in insects and beyond.</title>
        <authorList>
            <person name="Fouks B."/>
            <person name="Harrison M.C."/>
            <person name="Mikhailova A.A."/>
            <person name="Marchal E."/>
            <person name="English S."/>
            <person name="Carruthers M."/>
            <person name="Jennings E.C."/>
            <person name="Chiamaka E.L."/>
            <person name="Frigard R.A."/>
            <person name="Pippel M."/>
            <person name="Attardo G.M."/>
            <person name="Benoit J.B."/>
            <person name="Bornberg-Bauer E."/>
            <person name="Tobe S.S."/>
        </authorList>
    </citation>
    <scope>NUCLEOTIDE SEQUENCE</scope>
    <source>
        <strain evidence="8">Stay&amp;Tobe</strain>
    </source>
</reference>
<protein>
    <recommendedName>
        <fullName evidence="7">Receptor ligand binding region domain-containing protein</fullName>
    </recommendedName>
</protein>
<gene>
    <name evidence="8" type="ORF">L9F63_027387</name>
</gene>
<keyword evidence="9" id="KW-1185">Reference proteome</keyword>
<dbReference type="Gene3D" id="3.40.50.2300">
    <property type="match status" value="1"/>
</dbReference>
<organism evidence="8 9">
    <name type="scientific">Diploptera punctata</name>
    <name type="common">Pacific beetle cockroach</name>
    <dbReference type="NCBI Taxonomy" id="6984"/>
    <lineage>
        <taxon>Eukaryota</taxon>
        <taxon>Metazoa</taxon>
        <taxon>Ecdysozoa</taxon>
        <taxon>Arthropoda</taxon>
        <taxon>Hexapoda</taxon>
        <taxon>Insecta</taxon>
        <taxon>Pterygota</taxon>
        <taxon>Neoptera</taxon>
        <taxon>Polyneoptera</taxon>
        <taxon>Dictyoptera</taxon>
        <taxon>Blattodea</taxon>
        <taxon>Blaberoidea</taxon>
        <taxon>Blaberidae</taxon>
        <taxon>Diplopterinae</taxon>
        <taxon>Diploptera</taxon>
    </lineage>
</organism>
<evidence type="ECO:0000256" key="3">
    <source>
        <dbReference type="ARBA" id="ARBA00022989"/>
    </source>
</evidence>
<evidence type="ECO:0000259" key="7">
    <source>
        <dbReference type="Pfam" id="PF01094"/>
    </source>
</evidence>
<dbReference type="PANTHER" id="PTHR24060">
    <property type="entry name" value="METABOTROPIC GLUTAMATE RECEPTOR"/>
    <property type="match status" value="1"/>
</dbReference>
<keyword evidence="3" id="KW-1133">Transmembrane helix</keyword>
<evidence type="ECO:0000256" key="2">
    <source>
        <dbReference type="ARBA" id="ARBA00022692"/>
    </source>
</evidence>
<feature type="non-terminal residue" evidence="8">
    <location>
        <position position="117"/>
    </location>
</feature>
<sequence>IKALLKSFRSLIEAVQVNEPGEIPWPVKKEAEVSGDIILGGLMMVHEREDTVTCGPIMPQGGIQALETMLYTLDVLNSAPDKIPNVTIGAHILDDCDKDTYGLEMAVDFIKGRINRV</sequence>
<evidence type="ECO:0000256" key="5">
    <source>
        <dbReference type="ARBA" id="ARBA00023170"/>
    </source>
</evidence>
<dbReference type="Proteomes" id="UP001233999">
    <property type="component" value="Unassembled WGS sequence"/>
</dbReference>
<dbReference type="InterPro" id="IPR050726">
    <property type="entry name" value="mGluR"/>
</dbReference>
<comment type="subcellular location">
    <subcellularLocation>
        <location evidence="1">Membrane</location>
        <topology evidence="1">Multi-pass membrane protein</topology>
    </subcellularLocation>
</comment>
<evidence type="ECO:0000256" key="4">
    <source>
        <dbReference type="ARBA" id="ARBA00023136"/>
    </source>
</evidence>
<dbReference type="InterPro" id="IPR001828">
    <property type="entry name" value="ANF_lig-bd_rcpt"/>
</dbReference>
<dbReference type="InterPro" id="IPR000337">
    <property type="entry name" value="GPCR_3"/>
</dbReference>
<evidence type="ECO:0000256" key="1">
    <source>
        <dbReference type="ARBA" id="ARBA00004141"/>
    </source>
</evidence>
<keyword evidence="2" id="KW-0812">Transmembrane</keyword>
<proteinExistence type="predicted"/>
<dbReference type="AlphaFoldDB" id="A0AAD8A9K6"/>
<dbReference type="InterPro" id="IPR028082">
    <property type="entry name" value="Peripla_BP_I"/>
</dbReference>
<evidence type="ECO:0000256" key="6">
    <source>
        <dbReference type="ARBA" id="ARBA00023180"/>
    </source>
</evidence>
<evidence type="ECO:0000313" key="9">
    <source>
        <dbReference type="Proteomes" id="UP001233999"/>
    </source>
</evidence>
<keyword evidence="6" id="KW-0325">Glycoprotein</keyword>
<dbReference type="Pfam" id="PF01094">
    <property type="entry name" value="ANF_receptor"/>
    <property type="match status" value="1"/>
</dbReference>
<dbReference type="GO" id="GO:0004930">
    <property type="term" value="F:G protein-coupled receptor activity"/>
    <property type="evidence" value="ECO:0007669"/>
    <property type="project" value="InterPro"/>
</dbReference>
<keyword evidence="5" id="KW-0675">Receptor</keyword>
<dbReference type="PRINTS" id="PR00248">
    <property type="entry name" value="GPCRMGR"/>
</dbReference>
<name>A0AAD8A9K6_DIPPU</name>